<feature type="domain" description="DUF1980" evidence="1">
    <location>
        <begin position="1"/>
        <end position="67"/>
    </location>
</feature>
<keyword evidence="3" id="KW-1185">Reference proteome</keyword>
<dbReference type="PANTHER" id="PTHR40047:SF1">
    <property type="entry name" value="UPF0703 PROTEIN YCGQ"/>
    <property type="match status" value="1"/>
</dbReference>
<organism evidence="2 3">
    <name type="scientific">Ureibacillus endophyticus</name>
    <dbReference type="NCBI Taxonomy" id="1978490"/>
    <lineage>
        <taxon>Bacteria</taxon>
        <taxon>Bacillati</taxon>
        <taxon>Bacillota</taxon>
        <taxon>Bacilli</taxon>
        <taxon>Bacillales</taxon>
        <taxon>Caryophanaceae</taxon>
        <taxon>Ureibacillus</taxon>
    </lineage>
</organism>
<sequence>MITHCLADVSNLGLLTEMDEAFELSEDTWIELEGELDITTYDGVQIPTIKITKWKTIEEPSEPYVYPVLTLTS</sequence>
<dbReference type="PANTHER" id="PTHR40047">
    <property type="entry name" value="UPF0703 PROTEIN YCGQ"/>
    <property type="match status" value="1"/>
</dbReference>
<dbReference type="RefSeq" id="WP_121215963.1">
    <property type="nucleotide sequence ID" value="NZ_JAMYWW010000001.1"/>
</dbReference>
<evidence type="ECO:0000313" key="3">
    <source>
        <dbReference type="Proteomes" id="UP000272238"/>
    </source>
</evidence>
<dbReference type="InterPro" id="IPR048447">
    <property type="entry name" value="DUF1980_C"/>
</dbReference>
<name>A0A494YS73_9BACL</name>
<comment type="caution">
    <text evidence="2">The sequence shown here is derived from an EMBL/GenBank/DDBJ whole genome shotgun (WGS) entry which is preliminary data.</text>
</comment>
<dbReference type="EMBL" id="RBZN01000081">
    <property type="protein sequence ID" value="RKQ12511.1"/>
    <property type="molecule type" value="Genomic_DNA"/>
</dbReference>
<gene>
    <name evidence="2" type="ORF">D8M03_16865</name>
</gene>
<evidence type="ECO:0000259" key="1">
    <source>
        <dbReference type="Pfam" id="PF21537"/>
    </source>
</evidence>
<dbReference type="Pfam" id="PF21537">
    <property type="entry name" value="DUF1980_C"/>
    <property type="match status" value="1"/>
</dbReference>
<protein>
    <recommendedName>
        <fullName evidence="1">DUF1980 domain-containing protein</fullName>
    </recommendedName>
</protein>
<accession>A0A494YS73</accession>
<reference evidence="2 3" key="1">
    <citation type="journal article" date="2016" name="Antonie Van Leeuwenhoek">
        <title>Lysinibacillus endophyticus sp. nov., an indole-3-acetic acid producing endophytic bacterium isolated from corn root (Zea mays cv. Xinken-5).</title>
        <authorList>
            <person name="Yu J."/>
            <person name="Guan X."/>
            <person name="Liu C."/>
            <person name="Xiang W."/>
            <person name="Yu Z."/>
            <person name="Liu X."/>
            <person name="Wang G."/>
        </authorList>
    </citation>
    <scope>NUCLEOTIDE SEQUENCE [LARGE SCALE GENOMIC DNA]</scope>
    <source>
        <strain evidence="2 3">DSM 100506</strain>
    </source>
</reference>
<dbReference type="Proteomes" id="UP000272238">
    <property type="component" value="Unassembled WGS sequence"/>
</dbReference>
<proteinExistence type="predicted"/>
<evidence type="ECO:0000313" key="2">
    <source>
        <dbReference type="EMBL" id="RKQ12511.1"/>
    </source>
</evidence>
<dbReference type="InterPro" id="IPR052955">
    <property type="entry name" value="UPF0703_membrane_permease"/>
</dbReference>
<dbReference type="AlphaFoldDB" id="A0A494YS73"/>